<protein>
    <submittedName>
        <fullName evidence="1">Uncharacterized protein</fullName>
    </submittedName>
</protein>
<reference evidence="1" key="1">
    <citation type="submission" date="2020-09" db="EMBL/GenBank/DDBJ databases">
        <title>A novel bacterium of genus Bacillus, isolated from South China Sea.</title>
        <authorList>
            <person name="Huang H."/>
            <person name="Mo K."/>
            <person name="Hu Y."/>
        </authorList>
    </citation>
    <scope>NUCLEOTIDE SEQUENCE</scope>
    <source>
        <strain evidence="1">IB182487</strain>
    </source>
</reference>
<evidence type="ECO:0000313" key="2">
    <source>
        <dbReference type="Proteomes" id="UP000626844"/>
    </source>
</evidence>
<gene>
    <name evidence="1" type="ORF">IC621_25700</name>
</gene>
<name>A0A926NM13_9BACI</name>
<accession>A0A926NM13</accession>
<organism evidence="1 2">
    <name type="scientific">Metabacillus arenae</name>
    <dbReference type="NCBI Taxonomy" id="2771434"/>
    <lineage>
        <taxon>Bacteria</taxon>
        <taxon>Bacillati</taxon>
        <taxon>Bacillota</taxon>
        <taxon>Bacilli</taxon>
        <taxon>Bacillales</taxon>
        <taxon>Bacillaceae</taxon>
        <taxon>Metabacillus</taxon>
    </lineage>
</organism>
<keyword evidence="2" id="KW-1185">Reference proteome</keyword>
<dbReference type="RefSeq" id="WP_191162843.1">
    <property type="nucleotide sequence ID" value="NZ_JACXAI010000064.1"/>
</dbReference>
<dbReference type="Proteomes" id="UP000626844">
    <property type="component" value="Unassembled WGS sequence"/>
</dbReference>
<sequence>MDQTVRKRYLLKTNTLTGKKILLTERKRIESDNKIINWDNKFDGADSKRGLLDNKNVEWLIMTRNKRFTYKEKRKELVLQTTSLDELEGYFFTFIRIWGHLPARAR</sequence>
<dbReference type="EMBL" id="JACXAI010000064">
    <property type="protein sequence ID" value="MBD1383560.1"/>
    <property type="molecule type" value="Genomic_DNA"/>
</dbReference>
<comment type="caution">
    <text evidence="1">The sequence shown here is derived from an EMBL/GenBank/DDBJ whole genome shotgun (WGS) entry which is preliminary data.</text>
</comment>
<dbReference type="AlphaFoldDB" id="A0A926NM13"/>
<proteinExistence type="predicted"/>
<evidence type="ECO:0000313" key="1">
    <source>
        <dbReference type="EMBL" id="MBD1383560.1"/>
    </source>
</evidence>